<dbReference type="GO" id="GO:0050661">
    <property type="term" value="F:NADP binding"/>
    <property type="evidence" value="ECO:0007669"/>
    <property type="project" value="UniProtKB-UniRule"/>
</dbReference>
<dbReference type="Gene3D" id="3.40.50.360">
    <property type="match status" value="1"/>
</dbReference>
<dbReference type="SUPFAM" id="SSF52343">
    <property type="entry name" value="Ferredoxin reductase-like, C-terminal NADP-linked domain"/>
    <property type="match status" value="1"/>
</dbReference>
<reference evidence="13 14" key="1">
    <citation type="submission" date="2023-11" db="EMBL/GenBank/DDBJ databases">
        <title>An acidophilic fungus is an integral part of prey digestion in a carnivorous sundew plant.</title>
        <authorList>
            <person name="Tsai I.J."/>
        </authorList>
    </citation>
    <scope>NUCLEOTIDE SEQUENCE [LARGE SCALE GENOMIC DNA]</scope>
    <source>
        <strain evidence="13">169a</strain>
    </source>
</reference>
<evidence type="ECO:0000259" key="11">
    <source>
        <dbReference type="Pfam" id="PF00258"/>
    </source>
</evidence>
<keyword evidence="5 9" id="KW-0288">FMN</keyword>
<dbReference type="EC" id="1.18.1.-" evidence="9"/>
<dbReference type="SUPFAM" id="SSF63380">
    <property type="entry name" value="Riboflavin synthase domain-like"/>
    <property type="match status" value="1"/>
</dbReference>
<comment type="cofactor">
    <cofactor evidence="2 9">
        <name>FAD</name>
        <dbReference type="ChEBI" id="CHEBI:57692"/>
    </cofactor>
</comment>
<dbReference type="InterPro" id="IPR001433">
    <property type="entry name" value="OxRdtase_FAD/NAD-bd"/>
</dbReference>
<keyword evidence="8 9" id="KW-0560">Oxidoreductase</keyword>
<comment type="catalytic activity">
    <reaction evidence="9">
        <text>2 oxidized [2Fe-2S]-[protein] + NADPH = 2 reduced [2Fe-2S]-[protein] + NADP(+) + H(+)</text>
        <dbReference type="Rhea" id="RHEA:67716"/>
        <dbReference type="Rhea" id="RHEA-COMP:17327"/>
        <dbReference type="Rhea" id="RHEA-COMP:17328"/>
        <dbReference type="ChEBI" id="CHEBI:15378"/>
        <dbReference type="ChEBI" id="CHEBI:33737"/>
        <dbReference type="ChEBI" id="CHEBI:33738"/>
        <dbReference type="ChEBI" id="CHEBI:57783"/>
        <dbReference type="ChEBI" id="CHEBI:58349"/>
    </reaction>
</comment>
<feature type="binding site" evidence="9">
    <location>
        <begin position="13"/>
        <end position="18"/>
    </location>
    <ligand>
        <name>FMN</name>
        <dbReference type="ChEBI" id="CHEBI:58210"/>
    </ligand>
</feature>
<dbReference type="FunFam" id="3.40.50.80:FF:000030">
    <property type="entry name" value="NADPH-dependent diflavin oxidoreductase 1"/>
    <property type="match status" value="1"/>
</dbReference>
<evidence type="ECO:0000256" key="9">
    <source>
        <dbReference type="HAMAP-Rule" id="MF_03178"/>
    </source>
</evidence>
<evidence type="ECO:0000256" key="1">
    <source>
        <dbReference type="ARBA" id="ARBA00001917"/>
    </source>
</evidence>
<evidence type="ECO:0000256" key="2">
    <source>
        <dbReference type="ARBA" id="ARBA00001974"/>
    </source>
</evidence>
<feature type="domain" description="Oxidoreductase FAD/NAD(P)-binding" evidence="10">
    <location>
        <begin position="474"/>
        <end position="591"/>
    </location>
</feature>
<dbReference type="InterPro" id="IPR003097">
    <property type="entry name" value="CysJ-like_FAD-binding"/>
</dbReference>
<dbReference type="Pfam" id="PF00667">
    <property type="entry name" value="FAD_binding_1"/>
    <property type="match status" value="1"/>
</dbReference>
<evidence type="ECO:0000313" key="13">
    <source>
        <dbReference type="EMBL" id="WPH02766.1"/>
    </source>
</evidence>
<keyword evidence="14" id="KW-1185">Reference proteome</keyword>
<name>A0AAQ3R641_9PEZI</name>
<feature type="binding site" evidence="9">
    <location>
        <position position="479"/>
    </location>
    <ligand>
        <name>NADP(+)</name>
        <dbReference type="ChEBI" id="CHEBI:58349"/>
    </ligand>
</feature>
<feature type="binding site" evidence="9">
    <location>
        <begin position="437"/>
        <end position="440"/>
    </location>
    <ligand>
        <name>FAD</name>
        <dbReference type="ChEBI" id="CHEBI:57692"/>
    </ligand>
</feature>
<comment type="caution">
    <text evidence="9">Lacks conserved residue(s) required for the propagation of feature annotation.</text>
</comment>
<proteinExistence type="inferred from homology"/>
<comment type="function">
    <text evidence="9">NADPH-dependent reductase which is a central component of the cytosolic iron-sulfur (Fe-S) protein assembly (CIA) machinery. Transfers electrons from NADPH via its FAD and FMN prosthetic groups to the [2Fe-2S] cluster of DRE2, another key component of the CIA machinery. In turn, this reduced cluster provides electrons for assembly of cytosolic iron-sulfur cluster proteins. Positively controls H(2)O(2)-induced cell death.</text>
</comment>
<accession>A0AAQ3R641</accession>
<comment type="subcellular location">
    <subcellularLocation>
        <location evidence="9">Cytoplasm</location>
    </subcellularLocation>
    <subcellularLocation>
        <location evidence="9">Mitochondrion</location>
    </subcellularLocation>
    <text evidence="9">Relocalizes to mitochondria after H(2)O(2) exposure.</text>
</comment>
<feature type="binding site" evidence="9">
    <location>
        <position position="133"/>
    </location>
    <ligand>
        <name>FMN</name>
        <dbReference type="ChEBI" id="CHEBI:58210"/>
    </ligand>
</feature>
<dbReference type="Pfam" id="PF00258">
    <property type="entry name" value="Flavodoxin_1"/>
    <property type="match status" value="1"/>
</dbReference>
<dbReference type="PRINTS" id="PR00371">
    <property type="entry name" value="FPNCR"/>
</dbReference>
<comment type="similarity">
    <text evidence="9">In the N-terminal section; belongs to the flavodoxin family.</text>
</comment>
<evidence type="ECO:0000259" key="10">
    <source>
        <dbReference type="Pfam" id="PF00175"/>
    </source>
</evidence>
<dbReference type="SUPFAM" id="SSF52218">
    <property type="entry name" value="Flavoproteins"/>
    <property type="match status" value="1"/>
</dbReference>
<evidence type="ECO:0000256" key="5">
    <source>
        <dbReference type="ARBA" id="ARBA00022643"/>
    </source>
</evidence>
<comment type="similarity">
    <text evidence="9">In the C-terminal section; belongs to the flavoprotein pyridine nucleotide cytochrome reductase family.</text>
</comment>
<evidence type="ECO:0000313" key="14">
    <source>
        <dbReference type="Proteomes" id="UP001303373"/>
    </source>
</evidence>
<dbReference type="GO" id="GO:0010181">
    <property type="term" value="F:FMN binding"/>
    <property type="evidence" value="ECO:0007669"/>
    <property type="project" value="UniProtKB-UniRule"/>
</dbReference>
<dbReference type="InterPro" id="IPR001709">
    <property type="entry name" value="Flavoprot_Pyr_Nucl_cyt_Rdtase"/>
</dbReference>
<dbReference type="GO" id="GO:0050660">
    <property type="term" value="F:flavin adenine dinucleotide binding"/>
    <property type="evidence" value="ECO:0007669"/>
    <property type="project" value="UniProtKB-UniRule"/>
</dbReference>
<dbReference type="Proteomes" id="UP001303373">
    <property type="component" value="Chromosome 9"/>
</dbReference>
<sequence length="628" mass="71148">MERPRTALVLYGSETGNAQDVAEEMGRMTERLRFDTTVLDMDSIQLRDLVKSTIVIFALSTTGQGEMPQNARSFWRTLLSSALKPGLLRKVRFSSFGLGDSSYPQFNVAHRMLCGRMSQLGAQLFCERGEGNEQHPEGHSAGFREWIVALKKSLVDRFPLPDGIAPMADDEFVEPKWKLELDQEASLDEKNGVNDMKDSIPSPALLPVKSTHTAELVSNDRVTAQSHFQDVRLMDLRIKEDIKYGPGAVAVIYPKNFPENVQEFIELMAWSDIADKPIKLVSSSSSTSNSPSPLRHLDLSTTHLTLRWLLENVLDIMSIPRRTLFASLANFVKEDTEDEKYQKERLLELANPELIDELWDYTTRPKRTIVEAMSDFTLVKIPWQYVLTALPIMRGRQFSIASGGHLRQHQNGQTIVQLLVAIANPPSPIIKYRRRYGVCTRYIASLKAGQTLNIGLQPGYLDVQPDEINQPVILIGPGTGVAPMRSMIYQRLLWFKSTTPQTQSHHLLQDTILIFGCRAQENDYFFREEWDEQTRNAGLTVLTAFSRDPAKPKQYVQDQIRANGEMVKEALFRRRGKVYVCGSSGNMPKGVREALIDVLSSDEGMARNEAEGYIETMEKQGRYKQETW</sequence>
<feature type="domain" description="Flavodoxin-like" evidence="11">
    <location>
        <begin position="9"/>
        <end position="146"/>
    </location>
</feature>
<gene>
    <name evidence="9" type="primary">TAH18</name>
    <name evidence="13" type="ORF">R9X50_00563400</name>
</gene>
<dbReference type="PRINTS" id="PR00369">
    <property type="entry name" value="FLAVODOXIN"/>
</dbReference>
<feature type="binding site" evidence="9">
    <location>
        <begin position="546"/>
        <end position="547"/>
    </location>
    <ligand>
        <name>NADP(+)</name>
        <dbReference type="ChEBI" id="CHEBI:58349"/>
    </ligand>
</feature>
<evidence type="ECO:0000259" key="12">
    <source>
        <dbReference type="Pfam" id="PF00667"/>
    </source>
</evidence>
<dbReference type="Pfam" id="PF00175">
    <property type="entry name" value="NAD_binding_1"/>
    <property type="match status" value="1"/>
</dbReference>
<dbReference type="PANTHER" id="PTHR19384">
    <property type="entry name" value="NITRIC OXIDE SYNTHASE-RELATED"/>
    <property type="match status" value="1"/>
</dbReference>
<dbReference type="InterPro" id="IPR001094">
    <property type="entry name" value="Flavdoxin-like"/>
</dbReference>
<dbReference type="InterPro" id="IPR039261">
    <property type="entry name" value="FNR_nucleotide-bd"/>
</dbReference>
<dbReference type="EMBL" id="CP138588">
    <property type="protein sequence ID" value="WPH02766.1"/>
    <property type="molecule type" value="Genomic_DNA"/>
</dbReference>
<dbReference type="Gene3D" id="3.40.50.80">
    <property type="entry name" value="Nucleotide-binding domain of ferredoxin-NADP reductase (FNR) module"/>
    <property type="match status" value="1"/>
</dbReference>
<keyword evidence="4 9" id="KW-0285">Flavoprotein</keyword>
<dbReference type="InterPro" id="IPR028879">
    <property type="entry name" value="NDOR1"/>
</dbReference>
<dbReference type="InterPro" id="IPR017938">
    <property type="entry name" value="Riboflavin_synthase-like_b-brl"/>
</dbReference>
<dbReference type="GO" id="GO:0160246">
    <property type="term" value="F:NADPH-iron-sulfur [2Fe-2S] protein oxidoreductase activity"/>
    <property type="evidence" value="ECO:0007669"/>
    <property type="project" value="InterPro"/>
</dbReference>
<dbReference type="PANTHER" id="PTHR19384:SF10">
    <property type="entry name" value="NADPH-DEPENDENT DIFLAVIN OXIDOREDUCTASE 1"/>
    <property type="match status" value="1"/>
</dbReference>
<feature type="binding site" evidence="9">
    <location>
        <begin position="553"/>
        <end position="557"/>
    </location>
    <ligand>
        <name>NADP(+)</name>
        <dbReference type="ChEBI" id="CHEBI:58349"/>
    </ligand>
</feature>
<evidence type="ECO:0000256" key="3">
    <source>
        <dbReference type="ARBA" id="ARBA00022490"/>
    </source>
</evidence>
<evidence type="ECO:0000256" key="8">
    <source>
        <dbReference type="ARBA" id="ARBA00023002"/>
    </source>
</evidence>
<dbReference type="InterPro" id="IPR029039">
    <property type="entry name" value="Flavoprotein-like_sf"/>
</dbReference>
<dbReference type="InterPro" id="IPR008254">
    <property type="entry name" value="Flavodoxin/NO_synth"/>
</dbReference>
<keyword evidence="9" id="KW-0496">Mitochondrion</keyword>
<dbReference type="Gene3D" id="2.40.30.10">
    <property type="entry name" value="Translation factors"/>
    <property type="match status" value="1"/>
</dbReference>
<comment type="subunit">
    <text evidence="9">Interacts with DRE2; as part of the cytosolic iron-sulfur (Fe-S) protein assembly (CIA) machinery.</text>
</comment>
<dbReference type="InterPro" id="IPR023173">
    <property type="entry name" value="NADPH_Cyt_P450_Rdtase_alpha"/>
</dbReference>
<keyword evidence="7 9" id="KW-0521">NADP</keyword>
<keyword evidence="3 9" id="KW-0963">Cytoplasm</keyword>
<dbReference type="GO" id="GO:0016651">
    <property type="term" value="F:oxidoreductase activity, acting on NAD(P)H"/>
    <property type="evidence" value="ECO:0007669"/>
    <property type="project" value="UniProtKB-UniRule"/>
</dbReference>
<dbReference type="GO" id="GO:0005829">
    <property type="term" value="C:cytosol"/>
    <property type="evidence" value="ECO:0007669"/>
    <property type="project" value="TreeGrafter"/>
</dbReference>
<evidence type="ECO:0000256" key="6">
    <source>
        <dbReference type="ARBA" id="ARBA00022827"/>
    </source>
</evidence>
<dbReference type="AlphaFoldDB" id="A0AAQ3R641"/>
<comment type="similarity">
    <text evidence="9">Belongs to the NADPH-dependent diflavin oxidoreductase NDOR1 family.</text>
</comment>
<dbReference type="Gene3D" id="1.20.990.10">
    <property type="entry name" value="NADPH-cytochrome p450 Reductase, Chain A, domain 3"/>
    <property type="match status" value="1"/>
</dbReference>
<evidence type="ECO:0000256" key="4">
    <source>
        <dbReference type="ARBA" id="ARBA00022630"/>
    </source>
</evidence>
<dbReference type="HAMAP" id="MF_03178">
    <property type="entry name" value="NDOR1"/>
    <property type="match status" value="1"/>
</dbReference>
<feature type="binding site" evidence="9">
    <location>
        <begin position="60"/>
        <end position="63"/>
    </location>
    <ligand>
        <name>FMN</name>
        <dbReference type="ChEBI" id="CHEBI:58210"/>
    </ligand>
</feature>
<feature type="binding site" evidence="9">
    <location>
        <position position="628"/>
    </location>
    <ligand>
        <name>FAD</name>
        <dbReference type="ChEBI" id="CHEBI:57692"/>
    </ligand>
</feature>
<keyword evidence="6 9" id="KW-0274">FAD</keyword>
<feature type="binding site" evidence="9">
    <location>
        <begin position="396"/>
        <end position="399"/>
    </location>
    <ligand>
        <name>FAD</name>
        <dbReference type="ChEBI" id="CHEBI:57692"/>
    </ligand>
</feature>
<dbReference type="GO" id="GO:0016226">
    <property type="term" value="P:iron-sulfur cluster assembly"/>
    <property type="evidence" value="ECO:0007669"/>
    <property type="project" value="UniProtKB-UniRule"/>
</dbReference>
<protein>
    <recommendedName>
        <fullName evidence="9">NADPH-dependent diflavin oxidoreductase 1</fullName>
        <ecNumber evidence="9">1.18.1.-</ecNumber>
    </recommendedName>
    <alternativeName>
        <fullName evidence="9">NADPH-dependent FMN and FAD-containing oxidoreductase</fullName>
    </alternativeName>
</protein>
<comment type="cofactor">
    <cofactor evidence="1 9">
        <name>FMN</name>
        <dbReference type="ChEBI" id="CHEBI:58210"/>
    </cofactor>
</comment>
<organism evidence="13 14">
    <name type="scientific">Acrodontium crateriforme</name>
    <dbReference type="NCBI Taxonomy" id="150365"/>
    <lineage>
        <taxon>Eukaryota</taxon>
        <taxon>Fungi</taxon>
        <taxon>Dikarya</taxon>
        <taxon>Ascomycota</taxon>
        <taxon>Pezizomycotina</taxon>
        <taxon>Dothideomycetes</taxon>
        <taxon>Dothideomycetidae</taxon>
        <taxon>Mycosphaerellales</taxon>
        <taxon>Teratosphaeriaceae</taxon>
        <taxon>Acrodontium</taxon>
    </lineage>
</organism>
<dbReference type="GO" id="GO:0005739">
    <property type="term" value="C:mitochondrion"/>
    <property type="evidence" value="ECO:0007669"/>
    <property type="project" value="UniProtKB-SubCell"/>
</dbReference>
<feature type="domain" description="Sulfite reductase [NADPH] flavoprotein alpha-component-like FAD-binding" evidence="12">
    <location>
        <begin position="211"/>
        <end position="442"/>
    </location>
</feature>
<evidence type="ECO:0000256" key="7">
    <source>
        <dbReference type="ARBA" id="ARBA00022857"/>
    </source>
</evidence>